<comment type="caution">
    <text evidence="1">The sequence shown here is derived from an EMBL/GenBank/DDBJ whole genome shotgun (WGS) entry which is preliminary data.</text>
</comment>
<dbReference type="AlphaFoldDB" id="A0A225VWA1"/>
<dbReference type="EMBL" id="NBNE01002692">
    <property type="protein sequence ID" value="OWZ09693.1"/>
    <property type="molecule type" value="Genomic_DNA"/>
</dbReference>
<accession>A0A225VWA1</accession>
<proteinExistence type="predicted"/>
<keyword evidence="2" id="KW-1185">Reference proteome</keyword>
<protein>
    <submittedName>
        <fullName evidence="1">Uncharacterized protein</fullName>
    </submittedName>
</protein>
<evidence type="ECO:0000313" key="2">
    <source>
        <dbReference type="Proteomes" id="UP000198211"/>
    </source>
</evidence>
<name>A0A225VWA1_9STRA</name>
<dbReference type="Proteomes" id="UP000198211">
    <property type="component" value="Unassembled WGS sequence"/>
</dbReference>
<reference evidence="2" key="1">
    <citation type="submission" date="2017-03" db="EMBL/GenBank/DDBJ databases">
        <title>Phytopthora megakarya and P. palmivora, two closely related causual agents of cacao black pod achieved similar genome size and gene model numbers by different mechanisms.</title>
        <authorList>
            <person name="Ali S."/>
            <person name="Shao J."/>
            <person name="Larry D.J."/>
            <person name="Kronmiller B."/>
            <person name="Shen D."/>
            <person name="Strem M.D."/>
            <person name="Melnick R.L."/>
            <person name="Guiltinan M.J."/>
            <person name="Tyler B.M."/>
            <person name="Meinhardt L.W."/>
            <person name="Bailey B.A."/>
        </authorList>
    </citation>
    <scope>NUCLEOTIDE SEQUENCE [LARGE SCALE GENOMIC DNA]</scope>
    <source>
        <strain evidence="2">zdho120</strain>
    </source>
</reference>
<evidence type="ECO:0000313" key="1">
    <source>
        <dbReference type="EMBL" id="OWZ09693.1"/>
    </source>
</evidence>
<gene>
    <name evidence="1" type="ORF">PHMEG_00017563</name>
</gene>
<sequence length="86" mass="9843">MLPVKRVHFGHSFLFAERSETFYDSAFERDKKCDTYDYVYVVHDNAAVKQRYRPGLVEVSVGNDESDSDDELVAEALRVIGPVNDI</sequence>
<organism evidence="1 2">
    <name type="scientific">Phytophthora megakarya</name>
    <dbReference type="NCBI Taxonomy" id="4795"/>
    <lineage>
        <taxon>Eukaryota</taxon>
        <taxon>Sar</taxon>
        <taxon>Stramenopiles</taxon>
        <taxon>Oomycota</taxon>
        <taxon>Peronosporomycetes</taxon>
        <taxon>Peronosporales</taxon>
        <taxon>Peronosporaceae</taxon>
        <taxon>Phytophthora</taxon>
    </lineage>
</organism>